<proteinExistence type="predicted"/>
<accession>A0A2P2NFT6</accession>
<evidence type="ECO:0000313" key="2">
    <source>
        <dbReference type="EMBL" id="MBX41356.1"/>
    </source>
</evidence>
<keyword evidence="1" id="KW-0472">Membrane</keyword>
<keyword evidence="1" id="KW-0812">Transmembrane</keyword>
<dbReference type="EMBL" id="GGEC01060872">
    <property type="protein sequence ID" value="MBX41356.1"/>
    <property type="molecule type" value="Transcribed_RNA"/>
</dbReference>
<protein>
    <submittedName>
        <fullName evidence="2">Uncharacterized protein</fullName>
    </submittedName>
</protein>
<organism evidence="2">
    <name type="scientific">Rhizophora mucronata</name>
    <name type="common">Asiatic mangrove</name>
    <dbReference type="NCBI Taxonomy" id="61149"/>
    <lineage>
        <taxon>Eukaryota</taxon>
        <taxon>Viridiplantae</taxon>
        <taxon>Streptophyta</taxon>
        <taxon>Embryophyta</taxon>
        <taxon>Tracheophyta</taxon>
        <taxon>Spermatophyta</taxon>
        <taxon>Magnoliopsida</taxon>
        <taxon>eudicotyledons</taxon>
        <taxon>Gunneridae</taxon>
        <taxon>Pentapetalae</taxon>
        <taxon>rosids</taxon>
        <taxon>fabids</taxon>
        <taxon>Malpighiales</taxon>
        <taxon>Rhizophoraceae</taxon>
        <taxon>Rhizophora</taxon>
    </lineage>
</organism>
<reference evidence="2" key="1">
    <citation type="submission" date="2018-02" db="EMBL/GenBank/DDBJ databases">
        <title>Rhizophora mucronata_Transcriptome.</title>
        <authorList>
            <person name="Meera S.P."/>
            <person name="Sreeshan A."/>
            <person name="Augustine A."/>
        </authorList>
    </citation>
    <scope>NUCLEOTIDE SEQUENCE</scope>
    <source>
        <tissue evidence="2">Leaf</tissue>
    </source>
</reference>
<name>A0A2P2NFT6_RHIMU</name>
<dbReference type="AlphaFoldDB" id="A0A2P2NFT6"/>
<feature type="transmembrane region" description="Helical" evidence="1">
    <location>
        <begin position="6"/>
        <end position="30"/>
    </location>
</feature>
<keyword evidence="1" id="KW-1133">Transmembrane helix</keyword>
<sequence>MQEFSFIFFPFTTISFWVNFGRIIICSAILNKAQLWVLMKFYFSSL</sequence>
<evidence type="ECO:0000256" key="1">
    <source>
        <dbReference type="SAM" id="Phobius"/>
    </source>
</evidence>